<dbReference type="Proteomes" id="UP000775547">
    <property type="component" value="Unassembled WGS sequence"/>
</dbReference>
<organism evidence="1 2">
    <name type="scientific">Asterophora parasitica</name>
    <dbReference type="NCBI Taxonomy" id="117018"/>
    <lineage>
        <taxon>Eukaryota</taxon>
        <taxon>Fungi</taxon>
        <taxon>Dikarya</taxon>
        <taxon>Basidiomycota</taxon>
        <taxon>Agaricomycotina</taxon>
        <taxon>Agaricomycetes</taxon>
        <taxon>Agaricomycetidae</taxon>
        <taxon>Agaricales</taxon>
        <taxon>Tricholomatineae</taxon>
        <taxon>Lyophyllaceae</taxon>
        <taxon>Asterophora</taxon>
    </lineage>
</organism>
<keyword evidence="2" id="KW-1185">Reference proteome</keyword>
<accession>A0A9P7GEP4</accession>
<dbReference type="AlphaFoldDB" id="A0A9P7GEP4"/>
<gene>
    <name evidence="1" type="ORF">DXG03_007839</name>
</gene>
<reference evidence="1" key="2">
    <citation type="submission" date="2021-10" db="EMBL/GenBank/DDBJ databases">
        <title>Phylogenomics reveals ancestral predisposition of the termite-cultivated fungus Termitomyces towards a domesticated lifestyle.</title>
        <authorList>
            <person name="Auxier B."/>
            <person name="Grum-Grzhimaylo A."/>
            <person name="Cardenas M.E."/>
            <person name="Lodge J.D."/>
            <person name="Laessoe T."/>
            <person name="Pedersen O."/>
            <person name="Smith M.E."/>
            <person name="Kuyper T.W."/>
            <person name="Franco-Molano E.A."/>
            <person name="Baroni T.J."/>
            <person name="Aanen D.K."/>
        </authorList>
    </citation>
    <scope>NUCLEOTIDE SEQUENCE</scope>
    <source>
        <strain evidence="1">AP01</strain>
        <tissue evidence="1">Mycelium</tissue>
    </source>
</reference>
<evidence type="ECO:0000313" key="2">
    <source>
        <dbReference type="Proteomes" id="UP000775547"/>
    </source>
</evidence>
<dbReference type="SUPFAM" id="SSF52047">
    <property type="entry name" value="RNI-like"/>
    <property type="match status" value="1"/>
</dbReference>
<comment type="caution">
    <text evidence="1">The sequence shown here is derived from an EMBL/GenBank/DDBJ whole genome shotgun (WGS) entry which is preliminary data.</text>
</comment>
<dbReference type="OrthoDB" id="2748701at2759"/>
<name>A0A9P7GEP4_9AGAR</name>
<sequence length="299" mass="34027">MSGKLPVELFFEIFRAACTDDGTTGRALSLVSRYFHGISDEFKLQSVCVVGACQLVAFAEYLAAIPAPSRRVRHLFISIIQEPKPTRSKCRRFKDLSDDFWEHEGHISATLNKILQFISSTLETFHLVSNIPRTSILAPVPLPRLRRLTIYGPMHIYDHFTDAPALPVFPSLRNLDLNCFYEYPGRMLRDISSQAPSLQNLSFAPTRPACFLPQDLSRALGQDRHHESQDIVPSSLGQITVHVGPDDKKNLWIRASQRVMLDSLSKIMEADKRVTVVGWKQLHTWQGARERWLQDCDSR</sequence>
<evidence type="ECO:0000313" key="1">
    <source>
        <dbReference type="EMBL" id="KAG5647915.1"/>
    </source>
</evidence>
<proteinExistence type="predicted"/>
<dbReference type="EMBL" id="JABCKV010000006">
    <property type="protein sequence ID" value="KAG5647915.1"/>
    <property type="molecule type" value="Genomic_DNA"/>
</dbReference>
<reference evidence="1" key="1">
    <citation type="submission" date="2020-07" db="EMBL/GenBank/DDBJ databases">
        <authorList>
            <person name="Nieuwenhuis M."/>
            <person name="Van De Peppel L.J.J."/>
        </authorList>
    </citation>
    <scope>NUCLEOTIDE SEQUENCE</scope>
    <source>
        <strain evidence="1">AP01</strain>
        <tissue evidence="1">Mycelium</tissue>
    </source>
</reference>
<protein>
    <submittedName>
        <fullName evidence="1">Uncharacterized protein</fullName>
    </submittedName>
</protein>